<sequence>MDEIASIASKAKVTLLPSKYRSVYEETYNAYKRWCLKKQIKKTDENAILASFATDLASHKASSLWSKYSMLRTTIDLKEGVDISKFPSIIPYLKREGEGYTAKKSLVLTIF</sequence>
<accession>A0AA38IQQ3</accession>
<dbReference type="EMBL" id="JALNTZ010000003">
    <property type="protein sequence ID" value="KAJ3659299.1"/>
    <property type="molecule type" value="Genomic_DNA"/>
</dbReference>
<evidence type="ECO:0000313" key="2">
    <source>
        <dbReference type="Proteomes" id="UP001168821"/>
    </source>
</evidence>
<protein>
    <submittedName>
        <fullName evidence="1">Uncharacterized protein</fullName>
    </submittedName>
</protein>
<keyword evidence="2" id="KW-1185">Reference proteome</keyword>
<evidence type="ECO:0000313" key="1">
    <source>
        <dbReference type="EMBL" id="KAJ3659299.1"/>
    </source>
</evidence>
<proteinExistence type="predicted"/>
<organism evidence="1 2">
    <name type="scientific">Zophobas morio</name>
    <dbReference type="NCBI Taxonomy" id="2755281"/>
    <lineage>
        <taxon>Eukaryota</taxon>
        <taxon>Metazoa</taxon>
        <taxon>Ecdysozoa</taxon>
        <taxon>Arthropoda</taxon>
        <taxon>Hexapoda</taxon>
        <taxon>Insecta</taxon>
        <taxon>Pterygota</taxon>
        <taxon>Neoptera</taxon>
        <taxon>Endopterygota</taxon>
        <taxon>Coleoptera</taxon>
        <taxon>Polyphaga</taxon>
        <taxon>Cucujiformia</taxon>
        <taxon>Tenebrionidae</taxon>
        <taxon>Zophobas</taxon>
    </lineage>
</organism>
<comment type="caution">
    <text evidence="1">The sequence shown here is derived from an EMBL/GenBank/DDBJ whole genome shotgun (WGS) entry which is preliminary data.</text>
</comment>
<reference evidence="1" key="1">
    <citation type="journal article" date="2023" name="G3 (Bethesda)">
        <title>Whole genome assemblies of Zophobas morio and Tenebrio molitor.</title>
        <authorList>
            <person name="Kaur S."/>
            <person name="Stinson S.A."/>
            <person name="diCenzo G.C."/>
        </authorList>
    </citation>
    <scope>NUCLEOTIDE SEQUENCE</scope>
    <source>
        <strain evidence="1">QUZm001</strain>
    </source>
</reference>
<dbReference type="AlphaFoldDB" id="A0AA38IQQ3"/>
<gene>
    <name evidence="1" type="ORF">Zmor_010995</name>
</gene>
<name>A0AA38IQQ3_9CUCU</name>
<dbReference type="Proteomes" id="UP001168821">
    <property type="component" value="Unassembled WGS sequence"/>
</dbReference>